<comment type="similarity">
    <text evidence="1">Belongs to the type-I restriction system S methylase family.</text>
</comment>
<feature type="region of interest" description="Disordered" evidence="4">
    <location>
        <begin position="1"/>
        <end position="23"/>
    </location>
</feature>
<dbReference type="InterPro" id="IPR000055">
    <property type="entry name" value="Restrct_endonuc_typeI_TRD"/>
</dbReference>
<evidence type="ECO:0000256" key="4">
    <source>
        <dbReference type="SAM" id="MobiDB-lite"/>
    </source>
</evidence>
<sequence length="469" mass="54279">MKMKRLDEFMKKETASTAKQQPTPQHEIIEFYRETEFQETEIGKIPREWKVVKFKEVAEIRKGKRIPEEVKSVAFIPMEAIPDNGLYAKYELRNVNEVKSYVYCEPGDILLAKITPSFENGKQGIVPEELQGKVVLATTEVYPISCKNIDKYFLFYLLKYLPIRNKLTSLMRGTTGRKRVPREALEELLLPYPPITEQQKIAEILVAIDNAIESVDRDIVKLERLKRALMRELLTGRVRVREENGKLVFYRETEFQETEIGKLPREWGIVKLEKIADIITGPFGSQLRKSELTNNGIKVYTQENVLNRNFEIGDLYISKEKFEELKIFEIKPNDILITIRGTIGKATVVPKHAKKGIIHTNLAIIRLKHGGILPEFIELVFNESEILIKQVKSKHSTTTIPALYGKTLKQLKIMLPQLAEQRNIVVIYNSIHEAIEIYHKEKEKLERLKRGLMDLLLTGRVRMRVKPAS</sequence>
<dbReference type="GO" id="GO:0003677">
    <property type="term" value="F:DNA binding"/>
    <property type="evidence" value="ECO:0007669"/>
    <property type="project" value="UniProtKB-KW"/>
</dbReference>
<evidence type="ECO:0000256" key="3">
    <source>
        <dbReference type="ARBA" id="ARBA00023125"/>
    </source>
</evidence>
<dbReference type="PANTHER" id="PTHR30408">
    <property type="entry name" value="TYPE-1 RESTRICTION ENZYME ECOKI SPECIFICITY PROTEIN"/>
    <property type="match status" value="1"/>
</dbReference>
<dbReference type="PANTHER" id="PTHR30408:SF12">
    <property type="entry name" value="TYPE I RESTRICTION ENZYME MJAVIII SPECIFICITY SUBUNIT"/>
    <property type="match status" value="1"/>
</dbReference>
<accession>A0A7J3Z7B3</accession>
<dbReference type="GO" id="GO:0004519">
    <property type="term" value="F:endonuclease activity"/>
    <property type="evidence" value="ECO:0007669"/>
    <property type="project" value="UniProtKB-KW"/>
</dbReference>
<keyword evidence="3" id="KW-0238">DNA-binding</keyword>
<keyword evidence="6" id="KW-0255">Endonuclease</keyword>
<dbReference type="CDD" id="cd17260">
    <property type="entry name" value="RMtype1_S_EcoEI-TRD1-CR1_like"/>
    <property type="match status" value="1"/>
</dbReference>
<name>A0A7J3Z7B3_9CREN</name>
<evidence type="ECO:0000313" key="6">
    <source>
        <dbReference type="EMBL" id="HHQ50557.1"/>
    </source>
</evidence>
<proteinExistence type="inferred from homology"/>
<feature type="domain" description="Type I restriction modification DNA specificity" evidence="5">
    <location>
        <begin position="46"/>
        <end position="222"/>
    </location>
</feature>
<dbReference type="SUPFAM" id="SSF116734">
    <property type="entry name" value="DNA methylase specificity domain"/>
    <property type="match status" value="2"/>
</dbReference>
<gene>
    <name evidence="6" type="ORF">ENM66_04315</name>
</gene>
<dbReference type="EMBL" id="DRYQ01000062">
    <property type="protein sequence ID" value="HHQ50557.1"/>
    <property type="molecule type" value="Genomic_DNA"/>
</dbReference>
<dbReference type="Pfam" id="PF01420">
    <property type="entry name" value="Methylase_S"/>
    <property type="match status" value="2"/>
</dbReference>
<keyword evidence="6" id="KW-0540">Nuclease</keyword>
<evidence type="ECO:0000259" key="5">
    <source>
        <dbReference type="Pfam" id="PF01420"/>
    </source>
</evidence>
<protein>
    <submittedName>
        <fullName evidence="6">Restriction endonuclease subunit S</fullName>
    </submittedName>
</protein>
<dbReference type="Gene3D" id="1.10.287.1120">
    <property type="entry name" value="Bipartite methylase S protein"/>
    <property type="match status" value="1"/>
</dbReference>
<organism evidence="6">
    <name type="scientific">Ignisphaera aggregans</name>
    <dbReference type="NCBI Taxonomy" id="334771"/>
    <lineage>
        <taxon>Archaea</taxon>
        <taxon>Thermoproteota</taxon>
        <taxon>Thermoprotei</taxon>
        <taxon>Desulfurococcales</taxon>
        <taxon>Desulfurococcaceae</taxon>
        <taxon>Ignisphaera</taxon>
    </lineage>
</organism>
<dbReference type="AlphaFoldDB" id="A0A7J3Z7B3"/>
<reference evidence="6" key="1">
    <citation type="journal article" date="2020" name="mSystems">
        <title>Genome- and Community-Level Interaction Insights into Carbon Utilization and Element Cycling Functions of Hydrothermarchaeota in Hydrothermal Sediment.</title>
        <authorList>
            <person name="Zhou Z."/>
            <person name="Liu Y."/>
            <person name="Xu W."/>
            <person name="Pan J."/>
            <person name="Luo Z.H."/>
            <person name="Li M."/>
        </authorList>
    </citation>
    <scope>NUCLEOTIDE SEQUENCE [LARGE SCALE GENOMIC DNA]</scope>
    <source>
        <strain evidence="6">SpSt-1105</strain>
    </source>
</reference>
<evidence type="ECO:0000256" key="1">
    <source>
        <dbReference type="ARBA" id="ARBA00010923"/>
    </source>
</evidence>
<feature type="compositionally biased region" description="Basic and acidic residues" evidence="4">
    <location>
        <begin position="1"/>
        <end position="14"/>
    </location>
</feature>
<keyword evidence="2" id="KW-0680">Restriction system</keyword>
<comment type="caution">
    <text evidence="6">The sequence shown here is derived from an EMBL/GenBank/DDBJ whole genome shotgun (WGS) entry which is preliminary data.</text>
</comment>
<keyword evidence="6" id="KW-0378">Hydrolase</keyword>
<dbReference type="InterPro" id="IPR052021">
    <property type="entry name" value="Type-I_RS_S_subunit"/>
</dbReference>
<dbReference type="Gene3D" id="3.90.220.20">
    <property type="entry name" value="DNA methylase specificity domains"/>
    <property type="match status" value="2"/>
</dbReference>
<feature type="domain" description="Type I restriction modification DNA specificity" evidence="5">
    <location>
        <begin position="264"/>
        <end position="447"/>
    </location>
</feature>
<evidence type="ECO:0000256" key="2">
    <source>
        <dbReference type="ARBA" id="ARBA00022747"/>
    </source>
</evidence>
<dbReference type="InterPro" id="IPR044946">
    <property type="entry name" value="Restrct_endonuc_typeI_TRD_sf"/>
</dbReference>
<dbReference type="GO" id="GO:0009307">
    <property type="term" value="P:DNA restriction-modification system"/>
    <property type="evidence" value="ECO:0007669"/>
    <property type="project" value="UniProtKB-KW"/>
</dbReference>